<dbReference type="FunFam" id="6.10.250.3260:FF:000002">
    <property type="entry name" value="60S ribosomal protein L21"/>
    <property type="match status" value="1"/>
</dbReference>
<dbReference type="GO" id="GO:0006412">
    <property type="term" value="P:translation"/>
    <property type="evidence" value="ECO:0007669"/>
    <property type="project" value="InterPro"/>
</dbReference>
<dbReference type="Pfam" id="PF01157">
    <property type="entry name" value="Ribosomal_L21e"/>
    <property type="match status" value="1"/>
</dbReference>
<keyword evidence="5" id="KW-1133">Transmembrane helix</keyword>
<evidence type="ECO:0000256" key="2">
    <source>
        <dbReference type="ARBA" id="ARBA00022980"/>
    </source>
</evidence>
<dbReference type="AlphaFoldDB" id="A0A6N2MH00"/>
<dbReference type="InterPro" id="IPR004158">
    <property type="entry name" value="DUF247_pln"/>
</dbReference>
<feature type="region of interest" description="Disordered" evidence="4">
    <location>
        <begin position="1230"/>
        <end position="1250"/>
    </location>
</feature>
<evidence type="ECO:0008006" key="7">
    <source>
        <dbReference type="Google" id="ProtNLM"/>
    </source>
</evidence>
<keyword evidence="2" id="KW-0689">Ribosomal protein</keyword>
<keyword evidence="5" id="KW-0472">Membrane</keyword>
<feature type="region of interest" description="Disordered" evidence="4">
    <location>
        <begin position="740"/>
        <end position="778"/>
    </location>
</feature>
<dbReference type="EMBL" id="CAADRP010001707">
    <property type="protein sequence ID" value="VFU48935.1"/>
    <property type="molecule type" value="Genomic_DNA"/>
</dbReference>
<keyword evidence="3" id="KW-0687">Ribonucleoprotein</keyword>
<dbReference type="GO" id="GO:1990904">
    <property type="term" value="C:ribonucleoprotein complex"/>
    <property type="evidence" value="ECO:0007669"/>
    <property type="project" value="UniProtKB-KW"/>
</dbReference>
<dbReference type="Gene3D" id="2.30.30.70">
    <property type="entry name" value="Ribosomal protein L21"/>
    <property type="match status" value="1"/>
</dbReference>
<gene>
    <name evidence="6" type="ORF">SVIM_LOCUS321998</name>
</gene>
<evidence type="ECO:0000313" key="6">
    <source>
        <dbReference type="EMBL" id="VFU48935.1"/>
    </source>
</evidence>
<dbReference type="InterPro" id="IPR001147">
    <property type="entry name" value="Ribosomal_eL21"/>
</dbReference>
<dbReference type="InterPro" id="IPR018259">
    <property type="entry name" value="Ribosomal_eL21_CS"/>
</dbReference>
<dbReference type="Gene3D" id="6.10.250.3260">
    <property type="match status" value="1"/>
</dbReference>
<comment type="similarity">
    <text evidence="1">Belongs to the eukaryotic ribosomal protein eL21 family.</text>
</comment>
<dbReference type="PANTHER" id="PTHR31170">
    <property type="entry name" value="BNAC04G53230D PROTEIN"/>
    <property type="match status" value="1"/>
</dbReference>
<dbReference type="PROSITE" id="PS01171">
    <property type="entry name" value="RIBOSOMAL_L21E"/>
    <property type="match status" value="1"/>
</dbReference>
<dbReference type="GO" id="GO:0003735">
    <property type="term" value="F:structural constituent of ribosome"/>
    <property type="evidence" value="ECO:0007669"/>
    <property type="project" value="InterPro"/>
</dbReference>
<evidence type="ECO:0000256" key="1">
    <source>
        <dbReference type="ARBA" id="ARBA00008427"/>
    </source>
</evidence>
<feature type="compositionally biased region" description="Pro residues" evidence="4">
    <location>
        <begin position="740"/>
        <end position="768"/>
    </location>
</feature>
<dbReference type="InterPro" id="IPR036948">
    <property type="entry name" value="Ribosomal_eL21_sf"/>
</dbReference>
<evidence type="ECO:0000256" key="4">
    <source>
        <dbReference type="SAM" id="MobiDB-lite"/>
    </source>
</evidence>
<dbReference type="PANTHER" id="PTHR31170:SF18">
    <property type="entry name" value="(WILD MALAYSIAN BANANA) HYPOTHETICAL PROTEIN"/>
    <property type="match status" value="1"/>
</dbReference>
<evidence type="ECO:0000256" key="3">
    <source>
        <dbReference type="ARBA" id="ARBA00023274"/>
    </source>
</evidence>
<dbReference type="Pfam" id="PF03140">
    <property type="entry name" value="DUF247"/>
    <property type="match status" value="2"/>
</dbReference>
<dbReference type="SUPFAM" id="SSF50104">
    <property type="entry name" value="Translation proteins SH3-like domain"/>
    <property type="match status" value="1"/>
</dbReference>
<accession>A0A6N2MH00</accession>
<proteinExistence type="inferred from homology"/>
<dbReference type="FunFam" id="2.30.30.70:FF:000001">
    <property type="entry name" value="60S ribosomal protein L21"/>
    <property type="match status" value="1"/>
</dbReference>
<dbReference type="GO" id="GO:0005840">
    <property type="term" value="C:ribosome"/>
    <property type="evidence" value="ECO:0007669"/>
    <property type="project" value="UniProtKB-KW"/>
</dbReference>
<keyword evidence="5" id="KW-0812">Transmembrane</keyword>
<sequence>MPAGHGVRSRTRDLFARPFRKKGYIPLTTYLRSYKVGDYVDIRVNGAIHKGMPHKFYHGRTGRVWNVTKRAIGVVGNRIIGKKIHVRVEHVQPSRCREEFKLRKKKNDELKAEAKACGEKISTKRQPKGPKPGFMLEGATLETVTPIPYDVVNDLKGGQMMHYGVAIGLTFLLSGWDSILNMLNGRLGCWRGREVVGDDESGARWFEMVAEELNKQTQIRWTPLFLDEQELPPCFDLKPLGVSDMDPFPSCHPREGGKASKTDSELLATAPILTSREKGMFFSKVEEAEQLETMEDDETQLLTELTEELQNFADASLQNVLWDKRSIYKIPASVTAQNETAYMPQTVSFGPYHHGENHLKPMEEHKYRALRYYLTRARRPLLEVVESLNEDVQVLRDSYDMLGESWRDDKNKFLQLMILDGCFMLEIIRLATHPLDGYDANDPVFSSHGRLYVAPYIRRDMLLLENQLPMLVLYKLAALESDGAQDEEHVNKLVLNFFCPNKSVPELGKCLHVLDLYRKSLLQEDPATKMLRLGVSGGLLNDVNDIMPSATELSEAGIRFKKGTTKSLRDISFRGGVLELPVMVVDDAAEATFLNLIAFERLHFGAGSEVTEYVSFMHSIINDERDIELLHSRGIIQNAIGSDTAVPPLFNSLSRDIALVPVSSLEGVQMQVNAYCQMPCNEWRANLNHTYFRNPCAIFAVNAALILFALTGAETAYSILPYYNKSNHLTLPSPMGFFAPPPSPPPPPPPPPPSPPPPPPPSPPPPTPQGHHRKRSYHKCPKAEQFEAMEDERQLLLKVTEELQNLADASLQNVLWDRRSIYKIPASATAQNETAYMPQTVSFGPYHHDESHLKPMEEHKQRALTYYLKRAGKPLQAVVQSLNGEIQVLRDSYDMLDGSWKDDKKKFLQLMILDGCFMLEIIRLATIHSSLDDYVADDPVFSSHGRLYLVPYIRRDMLLLENQLPMIVLYKLAALESDGAQGEESVSMLVLNFCYPNKSVSKMDKCLHVLDLYRKSLLQEDPATKMLRLGVSVGLLNDENDIVRSATELNEAGIQFKKARTKSLRDISFRGGVLELPVIVVDDATEATFLNLIAFERLHVDSGKEVTSYVSFMQTLIANERDVALLHSRGIIQNAIGSDTAVCELFNSLPKDMAVEPNSNLEAVQMQVNAYSQKPWNEWRANLIHTYFRNPWANLALIAVFIFFALTCARTVYSIIPYYDPIQLTSLSPPMGSGARRPPRPPRLPNFPPN</sequence>
<feature type="transmembrane region" description="Helical" evidence="5">
    <location>
        <begin position="1192"/>
        <end position="1213"/>
    </location>
</feature>
<organism evidence="6">
    <name type="scientific">Salix viminalis</name>
    <name type="common">Common osier</name>
    <name type="synonym">Basket willow</name>
    <dbReference type="NCBI Taxonomy" id="40686"/>
    <lineage>
        <taxon>Eukaryota</taxon>
        <taxon>Viridiplantae</taxon>
        <taxon>Streptophyta</taxon>
        <taxon>Embryophyta</taxon>
        <taxon>Tracheophyta</taxon>
        <taxon>Spermatophyta</taxon>
        <taxon>Magnoliopsida</taxon>
        <taxon>eudicotyledons</taxon>
        <taxon>Gunneridae</taxon>
        <taxon>Pentapetalae</taxon>
        <taxon>rosids</taxon>
        <taxon>fabids</taxon>
        <taxon>Malpighiales</taxon>
        <taxon>Salicaceae</taxon>
        <taxon>Saliceae</taxon>
        <taxon>Salix</taxon>
    </lineage>
</organism>
<dbReference type="InterPro" id="IPR008991">
    <property type="entry name" value="Translation_prot_SH3-like_sf"/>
</dbReference>
<protein>
    <recommendedName>
        <fullName evidence="7">60S ribosomal protein L21</fullName>
    </recommendedName>
</protein>
<feature type="compositionally biased region" description="Pro residues" evidence="4">
    <location>
        <begin position="1241"/>
        <end position="1250"/>
    </location>
</feature>
<evidence type="ECO:0000256" key="5">
    <source>
        <dbReference type="SAM" id="Phobius"/>
    </source>
</evidence>
<name>A0A6N2MH00_SALVM</name>
<reference evidence="6" key="1">
    <citation type="submission" date="2019-03" db="EMBL/GenBank/DDBJ databases">
        <authorList>
            <person name="Mank J."/>
            <person name="Almeida P."/>
        </authorList>
    </citation>
    <scope>NUCLEOTIDE SEQUENCE</scope>
    <source>
        <strain evidence="6">78183</strain>
    </source>
</reference>